<name>A0A7G9GAG2_9FIRM</name>
<dbReference type="GO" id="GO:0046872">
    <property type="term" value="F:metal ion binding"/>
    <property type="evidence" value="ECO:0007669"/>
    <property type="project" value="UniProtKB-KW"/>
</dbReference>
<feature type="domain" description="B12-binding" evidence="3">
    <location>
        <begin position="87"/>
        <end position="209"/>
    </location>
</feature>
<dbReference type="Proteomes" id="UP000515860">
    <property type="component" value="Chromosome"/>
</dbReference>
<evidence type="ECO:0000313" key="5">
    <source>
        <dbReference type="EMBL" id="QNM07794.1"/>
    </source>
</evidence>
<evidence type="ECO:0000259" key="4">
    <source>
        <dbReference type="PROSITE" id="PS51337"/>
    </source>
</evidence>
<dbReference type="InterPro" id="IPR006158">
    <property type="entry name" value="Cobalamin-bd"/>
</dbReference>
<dbReference type="InterPro" id="IPR050554">
    <property type="entry name" value="Met_Synthase/Corrinoid"/>
</dbReference>
<dbReference type="SMART" id="SM01018">
    <property type="entry name" value="B12-binding_2"/>
    <property type="match status" value="1"/>
</dbReference>
<dbReference type="GO" id="GO:0005829">
    <property type="term" value="C:cytosol"/>
    <property type="evidence" value="ECO:0007669"/>
    <property type="project" value="TreeGrafter"/>
</dbReference>
<dbReference type="SUPFAM" id="SSF47644">
    <property type="entry name" value="Methionine synthase domain"/>
    <property type="match status" value="1"/>
</dbReference>
<gene>
    <name evidence="5" type="ORF">H9Q79_12845</name>
</gene>
<evidence type="ECO:0000256" key="1">
    <source>
        <dbReference type="ARBA" id="ARBA00022723"/>
    </source>
</evidence>
<keyword evidence="1" id="KW-0479">Metal-binding</keyword>
<proteinExistence type="predicted"/>
<keyword evidence="2" id="KW-0170">Cobalt</keyword>
<dbReference type="PANTHER" id="PTHR45833:SF1">
    <property type="entry name" value="METHIONINE SYNTHASE"/>
    <property type="match status" value="1"/>
</dbReference>
<organism evidence="5 6">
    <name type="scientific">Wansuia hejianensis</name>
    <dbReference type="NCBI Taxonomy" id="2763667"/>
    <lineage>
        <taxon>Bacteria</taxon>
        <taxon>Bacillati</taxon>
        <taxon>Bacillota</taxon>
        <taxon>Clostridia</taxon>
        <taxon>Lachnospirales</taxon>
        <taxon>Lachnospiraceae</taxon>
        <taxon>Wansuia</taxon>
    </lineage>
</organism>
<evidence type="ECO:0000313" key="6">
    <source>
        <dbReference type="Proteomes" id="UP000515860"/>
    </source>
</evidence>
<dbReference type="InterPro" id="IPR003759">
    <property type="entry name" value="Cbl-bd_cap"/>
</dbReference>
<dbReference type="PANTHER" id="PTHR45833">
    <property type="entry name" value="METHIONINE SYNTHASE"/>
    <property type="match status" value="1"/>
</dbReference>
<protein>
    <submittedName>
        <fullName evidence="5">Cobalamin B12-binding domain-containing protein</fullName>
    </submittedName>
</protein>
<accession>A0A7G9GAG2</accession>
<sequence>MPYDEIQRAVIEGKPRLAAKLVQKALDSGEKATDLLDNGLLKAMRRMGINFQDDDSDIARVLACARAMKAGLEQLEPLLEDGRFGNNGKAIVGTAGGDLHDVGKNIVAIMFRGSGFEVVDLGVDVSAQRFVQAVQDHPDVKIVCVSSLLTTSLPEMRHIVQCLNEMENRSQFHVMVGGGPVTGEFARQIGADAYTENAVDAAEIARTFV</sequence>
<dbReference type="Pfam" id="PF02310">
    <property type="entry name" value="B12-binding"/>
    <property type="match status" value="1"/>
</dbReference>
<reference evidence="5 6" key="1">
    <citation type="submission" date="2020-08" db="EMBL/GenBank/DDBJ databases">
        <authorList>
            <person name="Liu C."/>
            <person name="Sun Q."/>
        </authorList>
    </citation>
    <scope>NUCLEOTIDE SEQUENCE [LARGE SCALE GENOMIC DNA]</scope>
    <source>
        <strain evidence="5 6">NSJ-29</strain>
    </source>
</reference>
<evidence type="ECO:0000256" key="2">
    <source>
        <dbReference type="ARBA" id="ARBA00023285"/>
    </source>
</evidence>
<dbReference type="RefSeq" id="WP_118648089.1">
    <property type="nucleotide sequence ID" value="NZ_CP060635.1"/>
</dbReference>
<dbReference type="GO" id="GO:0046653">
    <property type="term" value="P:tetrahydrofolate metabolic process"/>
    <property type="evidence" value="ECO:0007669"/>
    <property type="project" value="TreeGrafter"/>
</dbReference>
<keyword evidence="6" id="KW-1185">Reference proteome</keyword>
<dbReference type="PROSITE" id="PS51332">
    <property type="entry name" value="B12_BINDING"/>
    <property type="match status" value="1"/>
</dbReference>
<dbReference type="PROSITE" id="PS51337">
    <property type="entry name" value="B12_BINDING_NTER"/>
    <property type="match status" value="1"/>
</dbReference>
<evidence type="ECO:0000259" key="3">
    <source>
        <dbReference type="PROSITE" id="PS51332"/>
    </source>
</evidence>
<dbReference type="KEGG" id="whj:H9Q79_12845"/>
<dbReference type="GO" id="GO:0050667">
    <property type="term" value="P:homocysteine metabolic process"/>
    <property type="evidence" value="ECO:0007669"/>
    <property type="project" value="TreeGrafter"/>
</dbReference>
<dbReference type="Gene3D" id="3.40.50.280">
    <property type="entry name" value="Cobalamin-binding domain"/>
    <property type="match status" value="1"/>
</dbReference>
<dbReference type="GO" id="GO:0008705">
    <property type="term" value="F:methionine synthase activity"/>
    <property type="evidence" value="ECO:0007669"/>
    <property type="project" value="TreeGrafter"/>
</dbReference>
<dbReference type="Pfam" id="PF02607">
    <property type="entry name" value="B12-binding_2"/>
    <property type="match status" value="1"/>
</dbReference>
<dbReference type="Gene3D" id="1.10.1240.10">
    <property type="entry name" value="Methionine synthase domain"/>
    <property type="match status" value="1"/>
</dbReference>
<dbReference type="AlphaFoldDB" id="A0A7G9GAG2"/>
<dbReference type="InterPro" id="IPR036724">
    <property type="entry name" value="Cobalamin-bd_sf"/>
</dbReference>
<feature type="domain" description="B12-binding N-terminal" evidence="4">
    <location>
        <begin position="1"/>
        <end position="87"/>
    </location>
</feature>
<dbReference type="EMBL" id="CP060635">
    <property type="protein sequence ID" value="QNM07794.1"/>
    <property type="molecule type" value="Genomic_DNA"/>
</dbReference>
<dbReference type="GO" id="GO:0031419">
    <property type="term" value="F:cobalamin binding"/>
    <property type="evidence" value="ECO:0007669"/>
    <property type="project" value="InterPro"/>
</dbReference>
<dbReference type="InterPro" id="IPR036594">
    <property type="entry name" value="Meth_synthase_dom"/>
</dbReference>
<dbReference type="SUPFAM" id="SSF52242">
    <property type="entry name" value="Cobalamin (vitamin B12)-binding domain"/>
    <property type="match status" value="1"/>
</dbReference>